<reference evidence="2 3" key="1">
    <citation type="submission" date="2017-06" db="EMBL/GenBank/DDBJ databases">
        <title>Hymenobacter amundsenii sp. nov. isolated from regoliths in Antarctica.</title>
        <authorList>
            <person name="Sedlacek I."/>
            <person name="Kralova S."/>
            <person name="Pantucek R."/>
            <person name="Svec P."/>
            <person name="Holochova P."/>
            <person name="Stankova E."/>
            <person name="Vrbovska V."/>
            <person name="Busse H.-J."/>
        </authorList>
    </citation>
    <scope>NUCLEOTIDE SEQUENCE [LARGE SCALE GENOMIC DNA]</scope>
    <source>
        <strain evidence="2 3">CCM 8682</strain>
    </source>
</reference>
<dbReference type="AlphaFoldDB" id="A0A246FQA1"/>
<proteinExistence type="predicted"/>
<dbReference type="EMBL" id="NIRR01000001">
    <property type="protein sequence ID" value="OWP64900.1"/>
    <property type="molecule type" value="Genomic_DNA"/>
</dbReference>
<organism evidence="2 3">
    <name type="scientific">Hymenobacter amundsenii</name>
    <dbReference type="NCBI Taxonomy" id="2006685"/>
    <lineage>
        <taxon>Bacteria</taxon>
        <taxon>Pseudomonadati</taxon>
        <taxon>Bacteroidota</taxon>
        <taxon>Cytophagia</taxon>
        <taxon>Cytophagales</taxon>
        <taxon>Hymenobacteraceae</taxon>
        <taxon>Hymenobacter</taxon>
    </lineage>
</organism>
<protein>
    <submittedName>
        <fullName evidence="2">Uncharacterized protein</fullName>
    </submittedName>
</protein>
<evidence type="ECO:0000313" key="3">
    <source>
        <dbReference type="Proteomes" id="UP000197277"/>
    </source>
</evidence>
<gene>
    <name evidence="2" type="ORF">CDA63_00650</name>
</gene>
<dbReference type="Proteomes" id="UP000197277">
    <property type="component" value="Unassembled WGS sequence"/>
</dbReference>
<feature type="chain" id="PRO_5012670399" evidence="1">
    <location>
        <begin position="24"/>
        <end position="174"/>
    </location>
</feature>
<evidence type="ECO:0000313" key="2">
    <source>
        <dbReference type="EMBL" id="OWP64900.1"/>
    </source>
</evidence>
<keyword evidence="3" id="KW-1185">Reference proteome</keyword>
<comment type="caution">
    <text evidence="2">The sequence shown here is derived from an EMBL/GenBank/DDBJ whole genome shotgun (WGS) entry which is preliminary data.</text>
</comment>
<name>A0A246FQA1_9BACT</name>
<accession>A0A246FQA1</accession>
<evidence type="ECO:0000256" key="1">
    <source>
        <dbReference type="SAM" id="SignalP"/>
    </source>
</evidence>
<keyword evidence="1" id="KW-0732">Signal</keyword>
<feature type="signal peptide" evidence="1">
    <location>
        <begin position="1"/>
        <end position="23"/>
    </location>
</feature>
<sequence>MYLRATRVVLLFLLVLGAQVAVAQNKPAYEYMQLFYYGTKTMAGPVGHFSPALRGQTDVTLAGPTVYMKRLMQSMVGTGEEIKGETSATMVTSEGTFVDGKKITPTELRQMNEKESKQQQQALESQLRMLADHTKALTERITQSLNAAAEDGWEVAQMSSFGPDGLVYLLRKTR</sequence>